<evidence type="ECO:0000256" key="3">
    <source>
        <dbReference type="ARBA" id="ARBA00022490"/>
    </source>
</evidence>
<feature type="active site" description="Nucleophile" evidence="8">
    <location>
        <position position="977"/>
    </location>
</feature>
<dbReference type="Pfam" id="PF26549">
    <property type="entry name" value="Tricorn_N"/>
    <property type="match status" value="1"/>
</dbReference>
<evidence type="ECO:0000256" key="9">
    <source>
        <dbReference type="SAM" id="MobiDB-lite"/>
    </source>
</evidence>
<keyword evidence="4 7" id="KW-0645">Protease</keyword>
<proteinExistence type="inferred from homology"/>
<dbReference type="GO" id="GO:0008236">
    <property type="term" value="F:serine-type peptidase activity"/>
    <property type="evidence" value="ECO:0007669"/>
    <property type="project" value="UniProtKB-UniRule"/>
</dbReference>
<dbReference type="InterPro" id="IPR029414">
    <property type="entry name" value="Tricorn_PDZ"/>
</dbReference>
<keyword evidence="6 7" id="KW-0720">Serine protease</keyword>
<dbReference type="GO" id="GO:0006508">
    <property type="term" value="P:proteolysis"/>
    <property type="evidence" value="ECO:0007669"/>
    <property type="project" value="UniProtKB-UniRule"/>
</dbReference>
<dbReference type="Pfam" id="PF14684">
    <property type="entry name" value="Tricorn_C1"/>
    <property type="match status" value="1"/>
</dbReference>
<evidence type="ECO:0000259" key="11">
    <source>
        <dbReference type="SMART" id="SM00245"/>
    </source>
</evidence>
<dbReference type="InterPro" id="IPR036034">
    <property type="entry name" value="PDZ_sf"/>
</dbReference>
<dbReference type="Gene3D" id="2.120.10.60">
    <property type="entry name" value="Tricorn protease N-terminal domain"/>
    <property type="match status" value="1"/>
</dbReference>
<dbReference type="SUPFAM" id="SSF82171">
    <property type="entry name" value="DPP6 N-terminal domain-like"/>
    <property type="match status" value="1"/>
</dbReference>
<dbReference type="InterPro" id="IPR005151">
    <property type="entry name" value="Tail-specific_protease"/>
</dbReference>
<dbReference type="PANTHER" id="PTHR43253">
    <property type="entry name" value="TRICORN PROTEASE HOMOLOG 2-RELATED"/>
    <property type="match status" value="1"/>
</dbReference>
<dbReference type="CDD" id="cd10828">
    <property type="entry name" value="cpPDZ_Tricorn-protease"/>
    <property type="match status" value="1"/>
</dbReference>
<organism evidence="12 13">
    <name type="scientific">Altererythrobacter lutimaris</name>
    <dbReference type="NCBI Taxonomy" id="2743979"/>
    <lineage>
        <taxon>Bacteria</taxon>
        <taxon>Pseudomonadati</taxon>
        <taxon>Pseudomonadota</taxon>
        <taxon>Alphaproteobacteria</taxon>
        <taxon>Sphingomonadales</taxon>
        <taxon>Erythrobacteraceae</taxon>
        <taxon>Altererythrobacter</taxon>
    </lineage>
</organism>
<dbReference type="Gene3D" id="3.30.750.44">
    <property type="match status" value="1"/>
</dbReference>
<dbReference type="Gene3D" id="3.90.226.10">
    <property type="entry name" value="2-enoyl-CoA Hydratase, Chain A, domain 1"/>
    <property type="match status" value="1"/>
</dbReference>
<evidence type="ECO:0000256" key="8">
    <source>
        <dbReference type="PIRSR" id="PIRSR036421-1"/>
    </source>
</evidence>
<dbReference type="EC" id="3.4.21.-" evidence="7"/>
<dbReference type="InterPro" id="IPR028204">
    <property type="entry name" value="Tricorn_C1"/>
</dbReference>
<accession>A0A850HDI6</accession>
<comment type="similarity">
    <text evidence="2 7">Belongs to the peptidase S41B family.</text>
</comment>
<feature type="signal peptide" evidence="10">
    <location>
        <begin position="1"/>
        <end position="22"/>
    </location>
</feature>
<dbReference type="Proteomes" id="UP000546031">
    <property type="component" value="Unassembled WGS sequence"/>
</dbReference>
<evidence type="ECO:0000313" key="12">
    <source>
        <dbReference type="EMBL" id="NVE94798.1"/>
    </source>
</evidence>
<evidence type="ECO:0000313" key="13">
    <source>
        <dbReference type="Proteomes" id="UP000546031"/>
    </source>
</evidence>
<keyword evidence="5 7" id="KW-0378">Hydrolase</keyword>
<dbReference type="InterPro" id="IPR012393">
    <property type="entry name" value="Tricorn_protease"/>
</dbReference>
<dbReference type="SMART" id="SM00245">
    <property type="entry name" value="TSPc"/>
    <property type="match status" value="1"/>
</dbReference>
<comment type="function">
    <text evidence="7">Degrades oligopeptides.</text>
</comment>
<dbReference type="Gene3D" id="2.130.10.10">
    <property type="entry name" value="YVTN repeat-like/Quinoprotein amine dehydrogenase"/>
    <property type="match status" value="1"/>
</dbReference>
<dbReference type="Pfam" id="PF26550">
    <property type="entry name" value="Tricorn_2nd"/>
    <property type="match status" value="1"/>
</dbReference>
<feature type="domain" description="Tail specific protease" evidence="11">
    <location>
        <begin position="864"/>
        <end position="1046"/>
    </location>
</feature>
<evidence type="ECO:0000256" key="1">
    <source>
        <dbReference type="ARBA" id="ARBA00004496"/>
    </source>
</evidence>
<reference evidence="12 13" key="1">
    <citation type="submission" date="2020-06" db="EMBL/GenBank/DDBJ databases">
        <title>Altererythrobacter lutimaris sp. nov., a marine bacterium isolated from a tidal flat.</title>
        <authorList>
            <person name="Kim D."/>
            <person name="Yoo Y."/>
            <person name="Kim J.-J."/>
        </authorList>
    </citation>
    <scope>NUCLEOTIDE SEQUENCE [LARGE SCALE GENOMIC DNA]</scope>
    <source>
        <strain evidence="12 13">JGD-16</strain>
    </source>
</reference>
<feature type="active site" description="Charge relay system" evidence="8">
    <location>
        <position position="1035"/>
    </location>
</feature>
<dbReference type="Pfam" id="PF03572">
    <property type="entry name" value="Peptidase_S41"/>
    <property type="match status" value="1"/>
</dbReference>
<feature type="compositionally biased region" description="Acidic residues" evidence="9">
    <location>
        <begin position="551"/>
        <end position="562"/>
    </location>
</feature>
<dbReference type="SUPFAM" id="SSF52096">
    <property type="entry name" value="ClpP/crotonase"/>
    <property type="match status" value="1"/>
</dbReference>
<dbReference type="InterPro" id="IPR029045">
    <property type="entry name" value="ClpP/crotonase-like_dom_sf"/>
</dbReference>
<dbReference type="PIRSF" id="PIRSF036421">
    <property type="entry name" value="Tricorn_protease"/>
    <property type="match status" value="1"/>
</dbReference>
<dbReference type="RefSeq" id="WP_176273035.1">
    <property type="nucleotide sequence ID" value="NZ_JABWTA010000001.1"/>
</dbReference>
<comment type="caution">
    <text evidence="12">The sequence shown here is derived from an EMBL/GenBank/DDBJ whole genome shotgun (WGS) entry which is preliminary data.</text>
</comment>
<dbReference type="EMBL" id="JABWTA010000001">
    <property type="protein sequence ID" value="NVE94798.1"/>
    <property type="molecule type" value="Genomic_DNA"/>
</dbReference>
<dbReference type="Gene3D" id="2.30.42.10">
    <property type="match status" value="1"/>
</dbReference>
<evidence type="ECO:0000256" key="10">
    <source>
        <dbReference type="SAM" id="SignalP"/>
    </source>
</evidence>
<evidence type="ECO:0000256" key="4">
    <source>
        <dbReference type="ARBA" id="ARBA00022670"/>
    </source>
</evidence>
<dbReference type="AlphaFoldDB" id="A0A850HDI6"/>
<sequence length="1090" mass="117822">MHKRMLAAALLTSSILATPAIAQSEETKLLRDPALSDNAMAFVYAGDLWLANPDGSNPRRLTSHPGDERDPIFSPDGNRIAFTADYDGNDDVFVIDVRGGQPQRLTWHPGNDTAVDWAPGGNAVAMVSAREVRAGRSGQLFHVALDGGLPTKVSEAVVSGGSYDESGRIFTNVPWRSGNANLTGGVNGWRGYSGGLAPSLQLIDFEGDTVTTIPGDRTTEFDPEWMGGKLYFLSDRWNTRANIFSYDPTSGEVAQLTQSSDWDIRAMSAKNGRIVYEAGGVFHAYDVASSTTTRLPITLNADLPARQPGWKNVSEQMTSAELSPSGKRVAVTARGEVFTVPTDKGATRNISQSAAVREYGAIWSEDGKQLAYITDDGTRQVLRIEDQSGIKPVRAIALGSDFYSLIGWGNDGKHIVYASNTVKLMGMDVATGATWQIATSPRRNDDFDASMSPKGPWIAYTTRGANVNAQLQLYNLDTRRSYGVTEGMADVSSPVFSKDGKLLFFAASTNAGSVYGGLDMTTQDRPYRAGLYAVVLEADGESPLAPILANEEGEDKGDEEKDEKDGEDKASGVKVAPANLIRRTISLPVPEAAYTSLATAKDGSLFYVSLEQAGVATGPGSGQENAQLMRFDFEEREASQVGKGFTAVSTNAGGDKLLLLKSNNTLMTADAGEKLEPKPLGMGGVRMLVDPLAEWKQIFGDVWRMEKAYFYDPNMHGLDWEAVRAKFEPFLPHLGRREDLNELLVEMAGEMGVGHNYIGGGDVYDNSSASPGLLGADLAIENGRYRIKRIYTGEQWNPFLAAPLSAPGVDVKEGDYIIAINGQPLTASDNIYAALSGSAGSQIALTVASTPTGARRTSTVEPVGNERELRLWSWIEDNRKRVDQATGGRVAYVYMPNTADAGYTLFNRMYFAQTDKDALILDERSNGGGQAANYIIDILSRQWLAGWKDREGRMAWSTPGGAIYGPKVMLIDQDAGSGGDWMPYAFRESGLGTLIGTRTWGGLIGISANPGLMDGGFLAVPFFRFYDTDGRYTIENEGVAPDIRVELDPIALDRGQDTQLETAIASVLQQLENYESPVKPAPPYPTEIGQ</sequence>
<feature type="chain" id="PRO_5032425151" description="Tricorn protease homolog" evidence="10">
    <location>
        <begin position="23"/>
        <end position="1090"/>
    </location>
</feature>
<dbReference type="GO" id="GO:0005737">
    <property type="term" value="C:cytoplasm"/>
    <property type="evidence" value="ECO:0007669"/>
    <property type="project" value="UniProtKB-SubCell"/>
</dbReference>
<feature type="region of interest" description="Disordered" evidence="9">
    <location>
        <begin position="54"/>
        <end position="74"/>
    </location>
</feature>
<dbReference type="SUPFAM" id="SSF50156">
    <property type="entry name" value="PDZ domain-like"/>
    <property type="match status" value="1"/>
</dbReference>
<comment type="subcellular location">
    <subcellularLocation>
        <location evidence="1 7">Cytoplasm</location>
    </subcellularLocation>
</comment>
<keyword evidence="3 7" id="KW-0963">Cytoplasm</keyword>
<evidence type="ECO:0000256" key="5">
    <source>
        <dbReference type="ARBA" id="ARBA00022801"/>
    </source>
</evidence>
<feature type="active site" description="Charge relay system" evidence="8">
    <location>
        <position position="755"/>
    </location>
</feature>
<evidence type="ECO:0000256" key="7">
    <source>
        <dbReference type="PIRNR" id="PIRNR036421"/>
    </source>
</evidence>
<dbReference type="PANTHER" id="PTHR43253:SF1">
    <property type="entry name" value="TRICORN PROTEASE HOMOLOG 2-RELATED"/>
    <property type="match status" value="1"/>
</dbReference>
<name>A0A850HDI6_9SPHN</name>
<dbReference type="Pfam" id="PF14685">
    <property type="entry name" value="PDZ_Tricorn"/>
    <property type="match status" value="1"/>
</dbReference>
<evidence type="ECO:0000256" key="6">
    <source>
        <dbReference type="ARBA" id="ARBA00022825"/>
    </source>
</evidence>
<dbReference type="CDD" id="cd07562">
    <property type="entry name" value="Peptidase_S41_TRI"/>
    <property type="match status" value="1"/>
</dbReference>
<protein>
    <recommendedName>
        <fullName evidence="7">Tricorn protease homolog</fullName>
        <ecNumber evidence="7">3.4.21.-</ecNumber>
    </recommendedName>
</protein>
<dbReference type="InterPro" id="IPR015943">
    <property type="entry name" value="WD40/YVTN_repeat-like_dom_sf"/>
</dbReference>
<keyword evidence="10" id="KW-0732">Signal</keyword>
<gene>
    <name evidence="12" type="ORF">HUO12_07780</name>
</gene>
<dbReference type="SUPFAM" id="SSF69304">
    <property type="entry name" value="Tricorn protease N-terminal domain"/>
    <property type="match status" value="1"/>
</dbReference>
<evidence type="ECO:0000256" key="2">
    <source>
        <dbReference type="ARBA" id="ARBA00008524"/>
    </source>
</evidence>
<keyword evidence="13" id="KW-1185">Reference proteome</keyword>
<feature type="region of interest" description="Disordered" evidence="9">
    <location>
        <begin position="543"/>
        <end position="571"/>
    </location>
</feature>